<dbReference type="RefSeq" id="WP_266086210.1">
    <property type="nucleotide sequence ID" value="NZ_RKLV01000003.1"/>
</dbReference>
<dbReference type="InterPro" id="IPR038630">
    <property type="entry name" value="L24e/L24_sf"/>
</dbReference>
<dbReference type="CDD" id="cd00472">
    <property type="entry name" value="Ribosomal_L24e_L24"/>
    <property type="match status" value="1"/>
</dbReference>
<dbReference type="GO" id="GO:0008270">
    <property type="term" value="F:zinc ion binding"/>
    <property type="evidence" value="ECO:0007669"/>
    <property type="project" value="UniProtKB-KW"/>
</dbReference>
<comment type="caution">
    <text evidence="7">The sequence shown here is derived from an EMBL/GenBank/DDBJ whole genome shotgun (WGS) entry which is preliminary data.</text>
</comment>
<keyword evidence="4" id="KW-0687">Ribonucleoprotein</keyword>
<dbReference type="GO" id="GO:0005840">
    <property type="term" value="C:ribosome"/>
    <property type="evidence" value="ECO:0007669"/>
    <property type="project" value="UniProtKB-KW"/>
</dbReference>
<keyword evidence="3 7" id="KW-0689">Ribosomal protein</keyword>
<dbReference type="SMART" id="SM00746">
    <property type="entry name" value="TRASH"/>
    <property type="match status" value="1"/>
</dbReference>
<proteinExistence type="inferred from homology"/>
<keyword evidence="2" id="KW-0863">Zinc-finger</keyword>
<dbReference type="NCBIfam" id="NF034186">
    <property type="entry name" value="PRK14891.1-1"/>
    <property type="match status" value="1"/>
</dbReference>
<keyword evidence="2" id="KW-0862">Zinc</keyword>
<evidence type="ECO:0000256" key="2">
    <source>
        <dbReference type="ARBA" id="ARBA00022771"/>
    </source>
</evidence>
<protein>
    <recommendedName>
        <fullName evidence="5">50S ribosomal protein L24e</fullName>
    </recommendedName>
</protein>
<dbReference type="Proteomes" id="UP001149411">
    <property type="component" value="Unassembled WGS sequence"/>
</dbReference>
<evidence type="ECO:0000313" key="7">
    <source>
        <dbReference type="EMBL" id="MCX2818391.1"/>
    </source>
</evidence>
<dbReference type="EMBL" id="RKLV01000003">
    <property type="protein sequence ID" value="MCX2818391.1"/>
    <property type="molecule type" value="Genomic_DNA"/>
</dbReference>
<dbReference type="AlphaFoldDB" id="A0A9Q4GIK8"/>
<keyword evidence="8" id="KW-1185">Reference proteome</keyword>
<feature type="domain" description="TRASH" evidence="6">
    <location>
        <begin position="6"/>
        <end position="44"/>
    </location>
</feature>
<evidence type="ECO:0000313" key="8">
    <source>
        <dbReference type="Proteomes" id="UP001149411"/>
    </source>
</evidence>
<gene>
    <name evidence="7" type="ORF">EGH25_03365</name>
</gene>
<dbReference type="Gene3D" id="2.30.170.20">
    <property type="entry name" value="Ribosomal protein L24e"/>
    <property type="match status" value="1"/>
</dbReference>
<sequence length="62" mass="6919">METHDCTYCGSEIEPGSGVLLVRNDGERVRFCSSKCQKNADLGRPARDVEWTEVEPESEEDG</sequence>
<evidence type="ECO:0000256" key="5">
    <source>
        <dbReference type="ARBA" id="ARBA00035507"/>
    </source>
</evidence>
<comment type="similarity">
    <text evidence="1">Belongs to the eukaryotic ribosomal protein eL24 family.</text>
</comment>
<evidence type="ECO:0000256" key="3">
    <source>
        <dbReference type="ARBA" id="ARBA00022980"/>
    </source>
</evidence>
<dbReference type="InterPro" id="IPR011017">
    <property type="entry name" value="TRASH_dom"/>
</dbReference>
<evidence type="ECO:0000256" key="1">
    <source>
        <dbReference type="ARBA" id="ARBA00005647"/>
    </source>
</evidence>
<evidence type="ECO:0000259" key="6">
    <source>
        <dbReference type="SMART" id="SM00746"/>
    </source>
</evidence>
<dbReference type="Pfam" id="PF01246">
    <property type="entry name" value="Ribosomal_L24e"/>
    <property type="match status" value="1"/>
</dbReference>
<dbReference type="GO" id="GO:1990904">
    <property type="term" value="C:ribonucleoprotein complex"/>
    <property type="evidence" value="ECO:0007669"/>
    <property type="project" value="UniProtKB-KW"/>
</dbReference>
<keyword evidence="2" id="KW-0479">Metal-binding</keyword>
<evidence type="ECO:0000256" key="4">
    <source>
        <dbReference type="ARBA" id="ARBA00023274"/>
    </source>
</evidence>
<dbReference type="InterPro" id="IPR055345">
    <property type="entry name" value="Ribosomal_eL24-rel_arc"/>
</dbReference>
<dbReference type="InterPro" id="IPR000988">
    <property type="entry name" value="Ribosomal_eL24-rel_N"/>
</dbReference>
<dbReference type="SUPFAM" id="SSF57716">
    <property type="entry name" value="Glucocorticoid receptor-like (DNA-binding domain)"/>
    <property type="match status" value="1"/>
</dbReference>
<organism evidence="7 8">
    <name type="scientific">Halorutilus salinus</name>
    <dbReference type="NCBI Taxonomy" id="2487751"/>
    <lineage>
        <taxon>Archaea</taxon>
        <taxon>Methanobacteriati</taxon>
        <taxon>Methanobacteriota</taxon>
        <taxon>Stenosarchaea group</taxon>
        <taxon>Halobacteria</taxon>
        <taxon>Halorutilales</taxon>
        <taxon>Halorutilaceae</taxon>
        <taxon>Halorutilus</taxon>
    </lineage>
</organism>
<reference evidence="7" key="1">
    <citation type="submission" date="2022-09" db="EMBL/GenBank/DDBJ databases">
        <title>Haloadaptaus new haloarchaeum isolated from saline soil.</title>
        <authorList>
            <person name="Duran-Viseras A."/>
            <person name="Sanchez-Porro C."/>
            <person name="Ventosa A."/>
        </authorList>
    </citation>
    <scope>NUCLEOTIDE SEQUENCE</scope>
    <source>
        <strain evidence="7">F3-133</strain>
    </source>
</reference>
<dbReference type="GO" id="GO:0003735">
    <property type="term" value="F:structural constituent of ribosome"/>
    <property type="evidence" value="ECO:0007669"/>
    <property type="project" value="InterPro"/>
</dbReference>
<accession>A0A9Q4GIK8</accession>
<name>A0A9Q4GIK8_9EURY</name>